<evidence type="ECO:0000313" key="3">
    <source>
        <dbReference type="Proteomes" id="UP001501509"/>
    </source>
</evidence>
<comment type="caution">
    <text evidence="2">The sequence shown here is derived from an EMBL/GenBank/DDBJ whole genome shotgun (WGS) entry which is preliminary data.</text>
</comment>
<name>A0ABP6CN56_9ACTN</name>
<keyword evidence="3" id="KW-1185">Reference proteome</keyword>
<reference evidence="3" key="1">
    <citation type="journal article" date="2019" name="Int. J. Syst. Evol. Microbiol.">
        <title>The Global Catalogue of Microorganisms (GCM) 10K type strain sequencing project: providing services to taxonomists for standard genome sequencing and annotation.</title>
        <authorList>
            <consortium name="The Broad Institute Genomics Platform"/>
            <consortium name="The Broad Institute Genome Sequencing Center for Infectious Disease"/>
            <person name="Wu L."/>
            <person name="Ma J."/>
        </authorList>
    </citation>
    <scope>NUCLEOTIDE SEQUENCE [LARGE SCALE GENOMIC DNA]</scope>
    <source>
        <strain evidence="3">JCM 6833</strain>
    </source>
</reference>
<organism evidence="2 3">
    <name type="scientific">Actinomadura fulvescens</name>
    <dbReference type="NCBI Taxonomy" id="46160"/>
    <lineage>
        <taxon>Bacteria</taxon>
        <taxon>Bacillati</taxon>
        <taxon>Actinomycetota</taxon>
        <taxon>Actinomycetes</taxon>
        <taxon>Streptosporangiales</taxon>
        <taxon>Thermomonosporaceae</taxon>
        <taxon>Actinomadura</taxon>
    </lineage>
</organism>
<accession>A0ABP6CN56</accession>
<evidence type="ECO:0000313" key="2">
    <source>
        <dbReference type="EMBL" id="GAA2620667.1"/>
    </source>
</evidence>
<evidence type="ECO:0000256" key="1">
    <source>
        <dbReference type="SAM" id="MobiDB-lite"/>
    </source>
</evidence>
<proteinExistence type="predicted"/>
<dbReference type="EMBL" id="BAAATD010000010">
    <property type="protein sequence ID" value="GAA2620667.1"/>
    <property type="molecule type" value="Genomic_DNA"/>
</dbReference>
<feature type="region of interest" description="Disordered" evidence="1">
    <location>
        <begin position="1"/>
        <end position="48"/>
    </location>
</feature>
<sequence>MAAGQEGLRVPPRPGKPLAAGRAHGARQPEGCDGLHQPRDFSTGSERNDLWIDVKGNGYVTEGNKGIGTPVDGAGILNEQGDP</sequence>
<gene>
    <name evidence="2" type="ORF">GCM10010411_65680</name>
</gene>
<protein>
    <submittedName>
        <fullName evidence="2">Uncharacterized protein</fullName>
    </submittedName>
</protein>
<dbReference type="Proteomes" id="UP001501509">
    <property type="component" value="Unassembled WGS sequence"/>
</dbReference>
<feature type="region of interest" description="Disordered" evidence="1">
    <location>
        <begin position="61"/>
        <end position="83"/>
    </location>
</feature>